<protein>
    <recommendedName>
        <fullName evidence="3">Transposase</fullName>
    </recommendedName>
</protein>
<accession>A0ABR8FA78</accession>
<organism evidence="1 2">
    <name type="scientific">Nostoc linckia FACHB-391</name>
    <dbReference type="NCBI Taxonomy" id="2692906"/>
    <lineage>
        <taxon>Bacteria</taxon>
        <taxon>Bacillati</taxon>
        <taxon>Cyanobacteriota</taxon>
        <taxon>Cyanophyceae</taxon>
        <taxon>Nostocales</taxon>
        <taxon>Nostocaceae</taxon>
        <taxon>Nostoc</taxon>
    </lineage>
</organism>
<evidence type="ECO:0000313" key="2">
    <source>
        <dbReference type="Proteomes" id="UP000604661"/>
    </source>
</evidence>
<sequence length="76" mass="8822">MRYLLYERLRQRWATPTPVEHHPINKLNPASFSIIKPNVSRLKAGKTVTAKIIICRRCIADILFNPIQETEYCGIN</sequence>
<evidence type="ECO:0008006" key="3">
    <source>
        <dbReference type="Google" id="ProtNLM"/>
    </source>
</evidence>
<gene>
    <name evidence="1" type="ORF">H6G95_34260</name>
</gene>
<dbReference type="Proteomes" id="UP000604661">
    <property type="component" value="Unassembled WGS sequence"/>
</dbReference>
<evidence type="ECO:0000313" key="1">
    <source>
        <dbReference type="EMBL" id="MBD2565541.1"/>
    </source>
</evidence>
<keyword evidence="2" id="KW-1185">Reference proteome</keyword>
<comment type="caution">
    <text evidence="1">The sequence shown here is derived from an EMBL/GenBank/DDBJ whole genome shotgun (WGS) entry which is preliminary data.</text>
</comment>
<proteinExistence type="predicted"/>
<dbReference type="EMBL" id="JACJTE010000093">
    <property type="protein sequence ID" value="MBD2565541.1"/>
    <property type="molecule type" value="Genomic_DNA"/>
</dbReference>
<reference evidence="1 2" key="1">
    <citation type="journal article" date="2020" name="ISME J.">
        <title>Comparative genomics reveals insights into cyanobacterial evolution and habitat adaptation.</title>
        <authorList>
            <person name="Chen M.Y."/>
            <person name="Teng W.K."/>
            <person name="Zhao L."/>
            <person name="Hu C.X."/>
            <person name="Zhou Y.K."/>
            <person name="Han B.P."/>
            <person name="Song L.R."/>
            <person name="Shu W.S."/>
        </authorList>
    </citation>
    <scope>NUCLEOTIDE SEQUENCE [LARGE SCALE GENOMIC DNA]</scope>
    <source>
        <strain evidence="1 2">FACHB-391</strain>
    </source>
</reference>
<name>A0ABR8FA78_NOSLI</name>